<name>A0A382P424_9ZZZZ</name>
<organism evidence="1">
    <name type="scientific">marine metagenome</name>
    <dbReference type="NCBI Taxonomy" id="408172"/>
    <lineage>
        <taxon>unclassified sequences</taxon>
        <taxon>metagenomes</taxon>
        <taxon>ecological metagenomes</taxon>
    </lineage>
</organism>
<gene>
    <name evidence="1" type="ORF">METZ01_LOCUS320464</name>
</gene>
<proteinExistence type="predicted"/>
<sequence>VITKSNVADILTISFAQSDIVQVIV</sequence>
<feature type="non-terminal residue" evidence="1">
    <location>
        <position position="1"/>
    </location>
</feature>
<accession>A0A382P424</accession>
<protein>
    <submittedName>
        <fullName evidence="1">Uncharacterized protein</fullName>
    </submittedName>
</protein>
<evidence type="ECO:0000313" key="1">
    <source>
        <dbReference type="EMBL" id="SVC67610.1"/>
    </source>
</evidence>
<dbReference type="AlphaFoldDB" id="A0A382P424"/>
<dbReference type="EMBL" id="UINC01104457">
    <property type="protein sequence ID" value="SVC67610.1"/>
    <property type="molecule type" value="Genomic_DNA"/>
</dbReference>
<reference evidence="1" key="1">
    <citation type="submission" date="2018-05" db="EMBL/GenBank/DDBJ databases">
        <authorList>
            <person name="Lanie J.A."/>
            <person name="Ng W.-L."/>
            <person name="Kazmierczak K.M."/>
            <person name="Andrzejewski T.M."/>
            <person name="Davidsen T.M."/>
            <person name="Wayne K.J."/>
            <person name="Tettelin H."/>
            <person name="Glass J.I."/>
            <person name="Rusch D."/>
            <person name="Podicherti R."/>
            <person name="Tsui H.-C.T."/>
            <person name="Winkler M.E."/>
        </authorList>
    </citation>
    <scope>NUCLEOTIDE SEQUENCE</scope>
</reference>